<accession>A0AAU6NUE6</accession>
<evidence type="ECO:0000313" key="1">
    <source>
        <dbReference type="EMBL" id="WWY65576.1"/>
    </source>
</evidence>
<sequence length="36" mass="4255">MGTLEVPFFILKFFHKTVYILVIPWYYTTIGNTADD</sequence>
<name>A0AAU6NUE6_9VIRU</name>
<proteinExistence type="predicted"/>
<gene>
    <name evidence="1" type="ORF">Tiger2B_79</name>
</gene>
<dbReference type="EMBL" id="OR958571">
    <property type="protein sequence ID" value="WWY65576.1"/>
    <property type="molecule type" value="Genomic_DNA"/>
</dbReference>
<organism evidence="1">
    <name type="scientific">Escherichia phage 121/2022-2B</name>
    <dbReference type="NCBI Taxonomy" id="3103121"/>
    <lineage>
        <taxon>Viruses</taxon>
    </lineage>
</organism>
<reference evidence="1" key="1">
    <citation type="submission" date="2023-12" db="EMBL/GenBank/DDBJ databases">
        <title>Characterization of a newly isolated phage infecting antibiotic-resistant Escherichia coli.</title>
        <authorList>
            <person name="Wanecka A."/>
            <person name="Marynowska M."/>
            <person name="Wesolowski W."/>
            <person name="Bloch S."/>
            <person name="Nejman-Falenczyk B."/>
            <person name="Neumann J."/>
            <person name="Krol J."/>
            <person name="Florek M."/>
            <person name="Ulanicki K."/>
            <person name="Napierala A."/>
            <person name="Twardon J."/>
            <person name="Wolska B."/>
            <person name="Porebska J."/>
            <person name="Ziubrzycka A."/>
            <person name="Czeretowicz I."/>
            <person name="Benisz M."/>
        </authorList>
    </citation>
    <scope>NUCLEOTIDE SEQUENCE</scope>
</reference>
<protein>
    <submittedName>
        <fullName evidence="1">Uncharacterized protein</fullName>
    </submittedName>
</protein>